<gene>
    <name evidence="1" type="ordered locus">BBPR_0244</name>
</gene>
<reference evidence="1 2" key="1">
    <citation type="journal article" date="2010" name="Proc. Natl. Acad. Sci. U.S.A.">
        <title>Genome analysis of Bifidobacterium bifidum PRL2010 reveals metabolic pathways for host-derived glycan foraging.</title>
        <authorList>
            <person name="Turroni F."/>
            <person name="Bottacini F."/>
            <person name="Foroni E."/>
            <person name="Mulder I."/>
            <person name="Kim J.H."/>
            <person name="Zomer A."/>
            <person name="Sanchez B."/>
            <person name="Bidossi A."/>
            <person name="Ferrarini A."/>
            <person name="Giubellini V."/>
            <person name="Delledonne M."/>
            <person name="Henrissat B."/>
            <person name="Coutinho P."/>
            <person name="Oggioni M."/>
            <person name="Fitzgerald G.F."/>
            <person name="Mills D."/>
            <person name="Margolles A."/>
            <person name="Kelly D."/>
            <person name="van Sinderen D."/>
            <person name="Ventura M."/>
        </authorList>
    </citation>
    <scope>NUCLEOTIDE SEQUENCE [LARGE SCALE GENOMIC DNA]</scope>
    <source>
        <strain evidence="1 2">PRL2010</strain>
    </source>
</reference>
<evidence type="ECO:0000313" key="2">
    <source>
        <dbReference type="Proteomes" id="UP000002312"/>
    </source>
</evidence>
<evidence type="ECO:0000313" key="1">
    <source>
        <dbReference type="EMBL" id="ADP35371.1"/>
    </source>
</evidence>
<dbReference type="KEGG" id="bbp:BBPR_0244"/>
<accession>A0A0H3E879</accession>
<dbReference type="Proteomes" id="UP000002312">
    <property type="component" value="Chromosome"/>
</dbReference>
<protein>
    <submittedName>
        <fullName evidence="1">Uncharacterized protein</fullName>
    </submittedName>
</protein>
<dbReference type="RefSeq" id="WP_013389480.1">
    <property type="nucleotide sequence ID" value="NC_014638.1"/>
</dbReference>
<dbReference type="EMBL" id="CP001840">
    <property type="protein sequence ID" value="ADP35371.1"/>
    <property type="molecule type" value="Genomic_DNA"/>
</dbReference>
<dbReference type="PATRIC" id="fig|702459.3.peg.255"/>
<dbReference type="OrthoDB" id="3232777at2"/>
<dbReference type="eggNOG" id="ENOG5031VMB">
    <property type="taxonomic scope" value="Bacteria"/>
</dbReference>
<name>A0A0H3E879_BIFBP</name>
<organism evidence="1 2">
    <name type="scientific">Bifidobacterium bifidum (strain PRL2010)</name>
    <dbReference type="NCBI Taxonomy" id="702459"/>
    <lineage>
        <taxon>Bacteria</taxon>
        <taxon>Bacillati</taxon>
        <taxon>Actinomycetota</taxon>
        <taxon>Actinomycetes</taxon>
        <taxon>Bifidobacteriales</taxon>
        <taxon>Bifidobacteriaceae</taxon>
        <taxon>Bifidobacterium</taxon>
    </lineage>
</organism>
<dbReference type="HOGENOM" id="CLU_1977259_0_0_11"/>
<sequence>MAADYALLEQAIAIISSVRGLYMDPDALADDVILLAYVWPDEGEFKMAVARVHRTLTQLVEGNVEGSPLKYGFSGWRSFHFQHRRGQQSRADMRIVYMPLDTGIRVKGFGNRHLPSDIYQRLAQLQ</sequence>
<proteinExistence type="predicted"/>
<dbReference type="AlphaFoldDB" id="A0A0H3E879"/>